<keyword evidence="1" id="KW-1133">Transmembrane helix</keyword>
<keyword evidence="1" id="KW-0812">Transmembrane</keyword>
<evidence type="ECO:0000256" key="1">
    <source>
        <dbReference type="SAM" id="Phobius"/>
    </source>
</evidence>
<accession>A0LXM4</accession>
<evidence type="ECO:0000313" key="3">
    <source>
        <dbReference type="Proteomes" id="UP000000755"/>
    </source>
</evidence>
<dbReference type="STRING" id="411154.GFO_0130"/>
<dbReference type="AlphaFoldDB" id="A0LXM4"/>
<dbReference type="KEGG" id="gfo:GFO_0130"/>
<keyword evidence="1" id="KW-0472">Membrane</keyword>
<gene>
    <name evidence="2" type="ordered locus">GFO_0130</name>
</gene>
<dbReference type="EMBL" id="CU207366">
    <property type="protein sequence ID" value="CAL65119.1"/>
    <property type="molecule type" value="Genomic_DNA"/>
</dbReference>
<dbReference type="HOGENOM" id="CLU_3007902_0_0_10"/>
<reference evidence="2 3" key="1">
    <citation type="journal article" date="2006" name="Environ. Microbiol.">
        <title>Whole genome analysis of the marine Bacteroidetes'Gramella forsetii' reveals adaptations to degradation of polymeric organic matter.</title>
        <authorList>
            <person name="Bauer M."/>
            <person name="Kube M."/>
            <person name="Teeling H."/>
            <person name="Richter M."/>
            <person name="Lombardot T."/>
            <person name="Allers E."/>
            <person name="Wuerdemann C.A."/>
            <person name="Quast C."/>
            <person name="Kuhl H."/>
            <person name="Knaust F."/>
            <person name="Woebken D."/>
            <person name="Bischof K."/>
            <person name="Mussmann M."/>
            <person name="Choudhuri J.V."/>
            <person name="Meyer F."/>
            <person name="Reinhardt R."/>
            <person name="Amann R.I."/>
            <person name="Gloeckner F.O."/>
        </authorList>
    </citation>
    <scope>NUCLEOTIDE SEQUENCE [LARGE SCALE GENOMIC DNA]</scope>
    <source>
        <strain evidence="2 3">KT0803</strain>
    </source>
</reference>
<organism evidence="2 3">
    <name type="scientific">Christiangramia forsetii (strain DSM 17595 / CGMCC 1.15422 / KT0803)</name>
    <name type="common">Gramella forsetii</name>
    <dbReference type="NCBI Taxonomy" id="411154"/>
    <lineage>
        <taxon>Bacteria</taxon>
        <taxon>Pseudomonadati</taxon>
        <taxon>Bacteroidota</taxon>
        <taxon>Flavobacteriia</taxon>
        <taxon>Flavobacteriales</taxon>
        <taxon>Flavobacteriaceae</taxon>
        <taxon>Christiangramia</taxon>
    </lineage>
</organism>
<sequence>MKTTALSIQNMKTEILRYLDRGKYRLSFKIVLLLLSAIMIYSAGKSLGEIIYHILN</sequence>
<feature type="transmembrane region" description="Helical" evidence="1">
    <location>
        <begin position="26"/>
        <end position="44"/>
    </location>
</feature>
<name>A0LXM4_CHRFK</name>
<evidence type="ECO:0000313" key="2">
    <source>
        <dbReference type="EMBL" id="CAL65119.1"/>
    </source>
</evidence>
<proteinExistence type="predicted"/>
<protein>
    <submittedName>
        <fullName evidence="2">Secreted protein</fullName>
    </submittedName>
</protein>
<dbReference type="Proteomes" id="UP000000755">
    <property type="component" value="Chromosome"/>
</dbReference>